<dbReference type="eggNOG" id="COG3468">
    <property type="taxonomic scope" value="Bacteria"/>
</dbReference>
<evidence type="ECO:0000313" key="3">
    <source>
        <dbReference type="Proteomes" id="UP000006049"/>
    </source>
</evidence>
<dbReference type="RefSeq" id="WP_014782830.1">
    <property type="nucleotide sequence ID" value="NC_018013.1"/>
</dbReference>
<dbReference type="STRING" id="746697.Aeqsu_2115"/>
<feature type="chain" id="PRO_5003684321" evidence="1">
    <location>
        <begin position="22"/>
        <end position="397"/>
    </location>
</feature>
<dbReference type="OrthoDB" id="921445at2"/>
<gene>
    <name evidence="2" type="ordered locus">Aeqsu_2115</name>
</gene>
<keyword evidence="3" id="KW-1185">Reference proteome</keyword>
<reference evidence="2 3" key="1">
    <citation type="submission" date="2012-06" db="EMBL/GenBank/DDBJ databases">
        <title>The complete genome of Aequorivita sublithincola DSM 14238.</title>
        <authorList>
            <consortium name="US DOE Joint Genome Institute (JGI-PGF)"/>
            <person name="Lucas S."/>
            <person name="Copeland A."/>
            <person name="Lapidus A."/>
            <person name="Goodwin L."/>
            <person name="Pitluck S."/>
            <person name="Peters L."/>
            <person name="Munk A.C.C."/>
            <person name="Kyrpides N."/>
            <person name="Mavromatis K."/>
            <person name="Pagani I."/>
            <person name="Ivanova N."/>
            <person name="Ovchinnikova G."/>
            <person name="Zeytun A."/>
            <person name="Detter J.C."/>
            <person name="Han C."/>
            <person name="Land M."/>
            <person name="Hauser L."/>
            <person name="Markowitz V."/>
            <person name="Cheng J.-F."/>
            <person name="Hugenholtz P."/>
            <person name="Woyke T."/>
            <person name="Wu D."/>
            <person name="Tindall B."/>
            <person name="Faehnrich R."/>
            <person name="Brambilla E."/>
            <person name="Klenk H.-P."/>
            <person name="Eisen J.A."/>
        </authorList>
    </citation>
    <scope>NUCLEOTIDE SEQUENCE [LARGE SCALE GENOMIC DNA]</scope>
    <source>
        <strain evidence="3">DSM 14238 / LMG 21431 / ACAM 643 / 9-3</strain>
    </source>
</reference>
<dbReference type="KEGG" id="asl:Aeqsu_2115"/>
<sequence length="397" mass="46132">MKFSYLSFLFLFCFAVGTAQVNYEAAYYINNTGERVSGFIKNKGWKNNPTSIEFKTTTDVEGEELMMNSVSEFGIKNKFKYVRAKVAIDRSSDDSNFLTITKTPKFEEEDLFLKVLMEGDANLYEYTDNNLQRFFYKTETVPLEQLIYKRFRASAAVIAKNDQYKQQLLNNLRCEDINLSMVNNLEYDQSKLVRIFKTYNKCRNAIIADYELTEAKGDFNFNIRPGIRSASFSFKNAIAKKKNATFDNEIGFTIGLELEYVMPFERNKWAVILEPTYQYYNPAPEITEDKQGVELKYSSVEFPFGLRYYMFLNDKSKFFVNASFVLDFVLDSKLVFEMGDDLDITSGSSIALGFGYKYNNKYSAEIRYQTERTLLQDYNAYTSKYSSFGLLLGYTLF</sequence>
<evidence type="ECO:0000313" key="2">
    <source>
        <dbReference type="EMBL" id="AFL81577.1"/>
    </source>
</evidence>
<name>I3YX59_AEQSU</name>
<keyword evidence="1" id="KW-0732">Signal</keyword>
<accession>I3YX59</accession>
<evidence type="ECO:0000256" key="1">
    <source>
        <dbReference type="SAM" id="SignalP"/>
    </source>
</evidence>
<dbReference type="AlphaFoldDB" id="I3YX59"/>
<dbReference type="Proteomes" id="UP000006049">
    <property type="component" value="Chromosome"/>
</dbReference>
<protein>
    <submittedName>
        <fullName evidence="2">Uncharacterized protein</fullName>
    </submittedName>
</protein>
<dbReference type="HOGENOM" id="CLU_057855_0_0_10"/>
<dbReference type="PATRIC" id="fig|746697.3.peg.2153"/>
<feature type="signal peptide" evidence="1">
    <location>
        <begin position="1"/>
        <end position="21"/>
    </location>
</feature>
<organism evidence="2 3">
    <name type="scientific">Aequorivita sublithincola (strain DSM 14238 / LMG 21431 / ACAM 643 / 9-3)</name>
    <dbReference type="NCBI Taxonomy" id="746697"/>
    <lineage>
        <taxon>Bacteria</taxon>
        <taxon>Pseudomonadati</taxon>
        <taxon>Bacteroidota</taxon>
        <taxon>Flavobacteriia</taxon>
        <taxon>Flavobacteriales</taxon>
        <taxon>Flavobacteriaceae</taxon>
        <taxon>Aequorivita</taxon>
    </lineage>
</organism>
<proteinExistence type="predicted"/>
<dbReference type="EMBL" id="CP003280">
    <property type="protein sequence ID" value="AFL81577.1"/>
    <property type="molecule type" value="Genomic_DNA"/>
</dbReference>